<keyword evidence="6" id="KW-1185">Reference proteome</keyword>
<evidence type="ECO:0000313" key="5">
    <source>
        <dbReference type="EMBL" id="KAG6754574.1"/>
    </source>
</evidence>
<evidence type="ECO:0000256" key="3">
    <source>
        <dbReference type="SAM" id="MobiDB-lite"/>
    </source>
</evidence>
<feature type="region of interest" description="Disordered" evidence="3">
    <location>
        <begin position="33"/>
        <end position="63"/>
    </location>
</feature>
<dbReference type="AlphaFoldDB" id="A0A8X7YNY5"/>
<evidence type="ECO:0000259" key="4">
    <source>
        <dbReference type="SMART" id="SM01066"/>
    </source>
</evidence>
<feature type="domain" description="Carbohydrate binding module family 25" evidence="4">
    <location>
        <begin position="227"/>
        <end position="287"/>
    </location>
</feature>
<dbReference type="GO" id="GO:2001070">
    <property type="term" value="F:starch binding"/>
    <property type="evidence" value="ECO:0007669"/>
    <property type="project" value="InterPro"/>
</dbReference>
<name>A0A8X7YNY5_POPTO</name>
<reference evidence="5" key="1">
    <citation type="journal article" date="2020" name="bioRxiv">
        <title>Hybrid origin of Populus tomentosa Carr. identified through genome sequencing and phylogenomic analysis.</title>
        <authorList>
            <person name="An X."/>
            <person name="Gao K."/>
            <person name="Chen Z."/>
            <person name="Li J."/>
            <person name="Yang X."/>
            <person name="Yang X."/>
            <person name="Zhou J."/>
            <person name="Guo T."/>
            <person name="Zhao T."/>
            <person name="Huang S."/>
            <person name="Miao D."/>
            <person name="Khan W.U."/>
            <person name="Rao P."/>
            <person name="Ye M."/>
            <person name="Lei B."/>
            <person name="Liao W."/>
            <person name="Wang J."/>
            <person name="Ji L."/>
            <person name="Li Y."/>
            <person name="Guo B."/>
            <person name="Mustafa N.S."/>
            <person name="Li S."/>
            <person name="Yun Q."/>
            <person name="Keller S.R."/>
            <person name="Mao J."/>
            <person name="Zhang R."/>
            <person name="Strauss S.H."/>
        </authorList>
    </citation>
    <scope>NUCLEOTIDE SEQUENCE</scope>
    <source>
        <strain evidence="5">GM15</strain>
        <tissue evidence="5">Leaf</tissue>
    </source>
</reference>
<dbReference type="Proteomes" id="UP000886885">
    <property type="component" value="Chromosome 11D"/>
</dbReference>
<dbReference type="PANTHER" id="PTHR46083:SF5">
    <property type="entry name" value="STARCH SYNTHASE 3, CHLOROPLASTIC_AMYLOPLASTIC"/>
    <property type="match status" value="1"/>
</dbReference>
<dbReference type="EMBL" id="JAAWWB010000022">
    <property type="protein sequence ID" value="KAG6754574.1"/>
    <property type="molecule type" value="Genomic_DNA"/>
</dbReference>
<protein>
    <recommendedName>
        <fullName evidence="2">starch synthase</fullName>
        <ecNumber evidence="2">2.4.1.21</ecNumber>
    </recommendedName>
</protein>
<feature type="domain" description="Carbohydrate binding module family 25" evidence="4">
    <location>
        <begin position="79"/>
        <end position="156"/>
    </location>
</feature>
<dbReference type="OrthoDB" id="1741969at2759"/>
<evidence type="ECO:0000313" key="6">
    <source>
        <dbReference type="Proteomes" id="UP000886885"/>
    </source>
</evidence>
<dbReference type="PANTHER" id="PTHR46083">
    <property type="match status" value="1"/>
</dbReference>
<comment type="catalytic activity">
    <reaction evidence="1">
        <text>[(1-&gt;4)-alpha-D-glucosyl](n) + ADP-alpha-D-glucose = [(1-&gt;4)-alpha-D-glucosyl](n+1) + ADP + H(+)</text>
        <dbReference type="Rhea" id="RHEA:18189"/>
        <dbReference type="Rhea" id="RHEA-COMP:9584"/>
        <dbReference type="Rhea" id="RHEA-COMP:9587"/>
        <dbReference type="ChEBI" id="CHEBI:15378"/>
        <dbReference type="ChEBI" id="CHEBI:15444"/>
        <dbReference type="ChEBI" id="CHEBI:57498"/>
        <dbReference type="ChEBI" id="CHEBI:456216"/>
        <dbReference type="EC" id="2.4.1.21"/>
    </reaction>
</comment>
<sequence>MEGGMDAFGYDNFLLEEKHRELEKLPMEQAVKERLAEEQRQREAEKAASEADRAQARAETEKRRGMLQELMKKTARSVDDVWYMEPSEFKGEDMVKLYLTEVQLASSDTREAAWWSANVVVPDQAFILDWVFADGPPRSATVYDNNHREDFHAIVQNIMPEELYWVEEEHQIYRKLLEERRLREEAVRGKAEKTARMKAGTEERTLKRFLLSQKHIVYAEPLDVQAGSTVTVFYNPANTVLIDNGSHVNATVKIPLDAYMMDFVFFEKEDGEVFYNREGMDYHIPVSGGIAKEPSMHIVHIAFKIAPIARKTSFAIIFLAISAWYDGQDWFNNLLCQKVMEQDWPWNKPALDYLELYHSARK</sequence>
<dbReference type="GO" id="GO:0009011">
    <property type="term" value="F:alpha-1,4-glucan glucosyltransferase (ADP-glucose donor) activity"/>
    <property type="evidence" value="ECO:0007669"/>
    <property type="project" value="UniProtKB-EC"/>
</dbReference>
<dbReference type="InterPro" id="IPR005085">
    <property type="entry name" value="CBM25"/>
</dbReference>
<dbReference type="EC" id="2.4.1.21" evidence="2"/>
<proteinExistence type="predicted"/>
<dbReference type="SMART" id="SM01066">
    <property type="entry name" value="CBM_25"/>
    <property type="match status" value="2"/>
</dbReference>
<gene>
    <name evidence="5" type="ORF">POTOM_040363</name>
</gene>
<evidence type="ECO:0000256" key="2">
    <source>
        <dbReference type="ARBA" id="ARBA00012588"/>
    </source>
</evidence>
<organism evidence="5 6">
    <name type="scientific">Populus tomentosa</name>
    <name type="common">Chinese white poplar</name>
    <dbReference type="NCBI Taxonomy" id="118781"/>
    <lineage>
        <taxon>Eukaryota</taxon>
        <taxon>Viridiplantae</taxon>
        <taxon>Streptophyta</taxon>
        <taxon>Embryophyta</taxon>
        <taxon>Tracheophyta</taxon>
        <taxon>Spermatophyta</taxon>
        <taxon>Magnoliopsida</taxon>
        <taxon>eudicotyledons</taxon>
        <taxon>Gunneridae</taxon>
        <taxon>Pentapetalae</taxon>
        <taxon>rosids</taxon>
        <taxon>fabids</taxon>
        <taxon>Malpighiales</taxon>
        <taxon>Salicaceae</taxon>
        <taxon>Saliceae</taxon>
        <taxon>Populus</taxon>
    </lineage>
</organism>
<comment type="caution">
    <text evidence="5">The sequence shown here is derived from an EMBL/GenBank/DDBJ whole genome shotgun (WGS) entry which is preliminary data.</text>
</comment>
<evidence type="ECO:0000256" key="1">
    <source>
        <dbReference type="ARBA" id="ARBA00001478"/>
    </source>
</evidence>
<accession>A0A8X7YNY5</accession>